<evidence type="ECO:0000256" key="6">
    <source>
        <dbReference type="ARBA" id="ARBA00023136"/>
    </source>
</evidence>
<comment type="subcellular location">
    <subcellularLocation>
        <location evidence="1">Cell membrane</location>
        <topology evidence="1">Multi-pass membrane protein</topology>
    </subcellularLocation>
</comment>
<keyword evidence="4 8" id="KW-0812">Transmembrane</keyword>
<dbReference type="PANTHER" id="PTHR30489">
    <property type="entry name" value="LIPOPROTEIN-RELEASING SYSTEM TRANSMEMBRANE PROTEIN LOLE"/>
    <property type="match status" value="1"/>
</dbReference>
<dbReference type="RefSeq" id="WP_071959043.1">
    <property type="nucleotide sequence ID" value="NZ_CP018024.1"/>
</dbReference>
<evidence type="ECO:0000256" key="3">
    <source>
        <dbReference type="ARBA" id="ARBA00022475"/>
    </source>
</evidence>
<keyword evidence="5 8" id="KW-1133">Transmembrane helix</keyword>
<organism evidence="11 12">
    <name type="scientific">Alteromonas mediterranea</name>
    <dbReference type="NCBI Taxonomy" id="314275"/>
    <lineage>
        <taxon>Bacteria</taxon>
        <taxon>Pseudomonadati</taxon>
        <taxon>Pseudomonadota</taxon>
        <taxon>Gammaproteobacteria</taxon>
        <taxon>Alteromonadales</taxon>
        <taxon>Alteromonadaceae</taxon>
        <taxon>Alteromonas/Salinimonas group</taxon>
        <taxon>Alteromonas</taxon>
    </lineage>
</organism>
<accession>A0AAC9JBV5</accession>
<comment type="similarity">
    <text evidence="2">Belongs to the ABC-4 integral membrane protein family. LolC/E subfamily.</text>
</comment>
<feature type="transmembrane region" description="Helical" evidence="8">
    <location>
        <begin position="409"/>
        <end position="429"/>
    </location>
</feature>
<feature type="domain" description="ABC3 transporter permease C-terminal" evidence="9">
    <location>
        <begin position="351"/>
        <end position="478"/>
    </location>
</feature>
<evidence type="ECO:0000256" key="1">
    <source>
        <dbReference type="ARBA" id="ARBA00004651"/>
    </source>
</evidence>
<name>A0AAC9JBV5_9ALTE</name>
<feature type="transmembrane region" description="Helical" evidence="8">
    <location>
        <begin position="449"/>
        <end position="470"/>
    </location>
</feature>
<feature type="compositionally biased region" description="Polar residues" evidence="7">
    <location>
        <begin position="138"/>
        <end position="149"/>
    </location>
</feature>
<dbReference type="GO" id="GO:0044874">
    <property type="term" value="P:lipoprotein localization to outer membrane"/>
    <property type="evidence" value="ECO:0007669"/>
    <property type="project" value="TreeGrafter"/>
</dbReference>
<dbReference type="Proteomes" id="UP000182101">
    <property type="component" value="Chromosome"/>
</dbReference>
<reference evidence="11 12" key="1">
    <citation type="submission" date="2016-11" db="EMBL/GenBank/DDBJ databases">
        <title>Networking in microbes: conjugative elements and plasmids in the genus Alteromonas.</title>
        <authorList>
            <person name="Lopez-Perez M."/>
            <person name="Ramon-Marco N."/>
            <person name="Rodriguez-Valera F."/>
        </authorList>
    </citation>
    <scope>NUCLEOTIDE SEQUENCE [LARGE SCALE GENOMIC DNA]</scope>
    <source>
        <strain evidence="11 12">CP48</strain>
    </source>
</reference>
<sequence>MFYPVSAFIAYRYAKSSKSSQTSFVSFINRFSVAGIALGLMALIIVVSVMNGLEGQLKQRVLGIVPHIEITKTPTTTSNEITKTPTTTSKDATLTKTPIVNKQTQKLTETPTTPGNLSETPTSTVSKPTISEDDGSKLTKTPTVSPQSQSAMTLDALSKTPIKGVVASMAYRETEAVVQSRSDLRGVQVHGVEPVVMLEHTLVANHMEQGRFNDLVEGSFSAIIGRALAIKLDARVGDRLRVMVAGASVYTPFGRMPSQRLVTIVGVFDMGSQMDDKVMYMNLKDVNRLMRDPKGDGQSLRLFLNDAFNYLAVVHHLTDTMGVSVSNIRTWRERQGPLFDAVKMEKNMMTLMLLLIIAVAAFNIVSALVMVVTEKQGDIAVLQTQGMLPGTVMWIFVLNGLFNGIKGAGIGLIFGVVITLQLNNILDLIGSPLALAADGSGLPVEMDAVQIAGIALLSLLLCVLASVYPARKAMKIAPSQALQNE</sequence>
<dbReference type="InterPro" id="IPR051447">
    <property type="entry name" value="Lipoprotein-release_system"/>
</dbReference>
<evidence type="ECO:0000256" key="7">
    <source>
        <dbReference type="SAM" id="MobiDB-lite"/>
    </source>
</evidence>
<dbReference type="GO" id="GO:0098797">
    <property type="term" value="C:plasma membrane protein complex"/>
    <property type="evidence" value="ECO:0007669"/>
    <property type="project" value="TreeGrafter"/>
</dbReference>
<dbReference type="Pfam" id="PF12704">
    <property type="entry name" value="MacB_PCD"/>
    <property type="match status" value="1"/>
</dbReference>
<feature type="region of interest" description="Disordered" evidence="7">
    <location>
        <begin position="99"/>
        <end position="149"/>
    </location>
</feature>
<evidence type="ECO:0000256" key="4">
    <source>
        <dbReference type="ARBA" id="ARBA00022692"/>
    </source>
</evidence>
<evidence type="ECO:0000256" key="2">
    <source>
        <dbReference type="ARBA" id="ARBA00005236"/>
    </source>
</evidence>
<protein>
    <submittedName>
        <fullName evidence="11">ABC transporter substrate-binding protein</fullName>
    </submittedName>
</protein>
<keyword evidence="3" id="KW-1003">Cell membrane</keyword>
<evidence type="ECO:0000259" key="9">
    <source>
        <dbReference type="Pfam" id="PF02687"/>
    </source>
</evidence>
<dbReference type="InterPro" id="IPR003838">
    <property type="entry name" value="ABC3_permease_C"/>
</dbReference>
<dbReference type="AlphaFoldDB" id="A0AAC9JBV5"/>
<evidence type="ECO:0000313" key="11">
    <source>
        <dbReference type="EMBL" id="APD89630.1"/>
    </source>
</evidence>
<keyword evidence="6 8" id="KW-0472">Membrane</keyword>
<evidence type="ECO:0000313" key="12">
    <source>
        <dbReference type="Proteomes" id="UP000182101"/>
    </source>
</evidence>
<feature type="transmembrane region" description="Helical" evidence="8">
    <location>
        <begin position="27"/>
        <end position="50"/>
    </location>
</feature>
<dbReference type="InterPro" id="IPR025857">
    <property type="entry name" value="MacB_PCD"/>
</dbReference>
<evidence type="ECO:0000256" key="8">
    <source>
        <dbReference type="SAM" id="Phobius"/>
    </source>
</evidence>
<evidence type="ECO:0000259" key="10">
    <source>
        <dbReference type="Pfam" id="PF12704"/>
    </source>
</evidence>
<dbReference type="EMBL" id="CP018024">
    <property type="protein sequence ID" value="APD89630.1"/>
    <property type="molecule type" value="Genomic_DNA"/>
</dbReference>
<evidence type="ECO:0000256" key="5">
    <source>
        <dbReference type="ARBA" id="ARBA00022989"/>
    </source>
</evidence>
<feature type="transmembrane region" description="Helical" evidence="8">
    <location>
        <begin position="351"/>
        <end position="373"/>
    </location>
</feature>
<feature type="compositionally biased region" description="Polar residues" evidence="7">
    <location>
        <begin position="100"/>
        <end position="129"/>
    </location>
</feature>
<feature type="transmembrane region" description="Helical" evidence="8">
    <location>
        <begin position="379"/>
        <end position="402"/>
    </location>
</feature>
<dbReference type="PANTHER" id="PTHR30489:SF8">
    <property type="entry name" value="LIPOPROTEIN-RELEASING SYSTEM TRANSMEMBRANE PROTEIN LOLC"/>
    <property type="match status" value="1"/>
</dbReference>
<feature type="domain" description="MacB-like periplasmic core" evidence="10">
    <location>
        <begin position="32"/>
        <end position="290"/>
    </location>
</feature>
<gene>
    <name evidence="11" type="ORF">BM524_07375</name>
</gene>
<dbReference type="Pfam" id="PF02687">
    <property type="entry name" value="FtsX"/>
    <property type="match status" value="1"/>
</dbReference>
<proteinExistence type="inferred from homology"/>